<organism evidence="3 4">
    <name type="scientific">Temperatibacter marinus</name>
    <dbReference type="NCBI Taxonomy" id="1456591"/>
    <lineage>
        <taxon>Bacteria</taxon>
        <taxon>Pseudomonadati</taxon>
        <taxon>Pseudomonadota</taxon>
        <taxon>Alphaproteobacteria</taxon>
        <taxon>Kordiimonadales</taxon>
        <taxon>Temperatibacteraceae</taxon>
        <taxon>Temperatibacter</taxon>
    </lineage>
</organism>
<feature type="domain" description="Ppx/GppA phosphatase N-terminal" evidence="2">
    <location>
        <begin position="91"/>
        <end position="389"/>
    </location>
</feature>
<evidence type="ECO:0000259" key="2">
    <source>
        <dbReference type="Pfam" id="PF02541"/>
    </source>
</evidence>
<feature type="compositionally biased region" description="Polar residues" evidence="1">
    <location>
        <begin position="392"/>
        <end position="406"/>
    </location>
</feature>
<dbReference type="EMBL" id="CP123872">
    <property type="protein sequence ID" value="WND02162.1"/>
    <property type="molecule type" value="Genomic_DNA"/>
</dbReference>
<feature type="compositionally biased region" description="Polar residues" evidence="1">
    <location>
        <begin position="426"/>
        <end position="436"/>
    </location>
</feature>
<feature type="compositionally biased region" description="Basic residues" evidence="1">
    <location>
        <begin position="416"/>
        <end position="425"/>
    </location>
</feature>
<dbReference type="PANTHER" id="PTHR30005:SF0">
    <property type="entry name" value="RETROGRADE REGULATION PROTEIN 2"/>
    <property type="match status" value="1"/>
</dbReference>
<dbReference type="SUPFAM" id="SSF53067">
    <property type="entry name" value="Actin-like ATPase domain"/>
    <property type="match status" value="2"/>
</dbReference>
<keyword evidence="4" id="KW-1185">Reference proteome</keyword>
<protein>
    <submittedName>
        <fullName evidence="3">Ppx/GppA phosphatase family protein</fullName>
    </submittedName>
</protein>
<dbReference type="KEGG" id="tmk:QGN29_11435"/>
<feature type="region of interest" description="Disordered" evidence="1">
    <location>
        <begin position="390"/>
        <end position="436"/>
    </location>
</feature>
<name>A0AA52EB94_9PROT</name>
<dbReference type="InterPro" id="IPR050273">
    <property type="entry name" value="GppA/Ppx_hydrolase"/>
</dbReference>
<dbReference type="Proteomes" id="UP001268683">
    <property type="component" value="Chromosome"/>
</dbReference>
<evidence type="ECO:0000313" key="3">
    <source>
        <dbReference type="EMBL" id="WND02162.1"/>
    </source>
</evidence>
<feature type="region of interest" description="Disordered" evidence="1">
    <location>
        <begin position="1"/>
        <end position="65"/>
    </location>
</feature>
<dbReference type="AlphaFoldDB" id="A0AA52EB94"/>
<dbReference type="RefSeq" id="WP_310797997.1">
    <property type="nucleotide sequence ID" value="NZ_CP123872.1"/>
</dbReference>
<dbReference type="Gene3D" id="3.30.420.150">
    <property type="entry name" value="Exopolyphosphatase. Domain 2"/>
    <property type="match status" value="1"/>
</dbReference>
<dbReference type="GO" id="GO:0016462">
    <property type="term" value="F:pyrophosphatase activity"/>
    <property type="evidence" value="ECO:0007669"/>
    <property type="project" value="TreeGrafter"/>
</dbReference>
<dbReference type="InterPro" id="IPR003695">
    <property type="entry name" value="Ppx_GppA_N"/>
</dbReference>
<reference evidence="3" key="1">
    <citation type="submission" date="2023-04" db="EMBL/GenBank/DDBJ databases">
        <title>Complete genome sequence of Temperatibacter marinus.</title>
        <authorList>
            <person name="Rong J.-C."/>
            <person name="Yi M.-L."/>
            <person name="Zhao Q."/>
        </authorList>
    </citation>
    <scope>NUCLEOTIDE SEQUENCE</scope>
    <source>
        <strain evidence="3">NBRC 110045</strain>
    </source>
</reference>
<evidence type="ECO:0000256" key="1">
    <source>
        <dbReference type="SAM" id="MobiDB-lite"/>
    </source>
</evidence>
<accession>A0AA52EB94</accession>
<proteinExistence type="predicted"/>
<dbReference type="PANTHER" id="PTHR30005">
    <property type="entry name" value="EXOPOLYPHOSPHATASE"/>
    <property type="match status" value="1"/>
</dbReference>
<feature type="compositionally biased region" description="Polar residues" evidence="1">
    <location>
        <begin position="19"/>
        <end position="35"/>
    </location>
</feature>
<feature type="compositionally biased region" description="Basic and acidic residues" evidence="1">
    <location>
        <begin position="7"/>
        <end position="18"/>
    </location>
</feature>
<dbReference type="CDD" id="cd24054">
    <property type="entry name" value="ASKHA_NBD_AaPPX-GppA_MtPPX2-like"/>
    <property type="match status" value="1"/>
</dbReference>
<dbReference type="Gene3D" id="3.30.420.40">
    <property type="match status" value="1"/>
</dbReference>
<sequence>MSANTKGDTRASKAKTSDGRSSNESQLDSNLGKSASSKRRNTSGQKSSNSKHRRRNNGFKGIQTRKDQFGNSRKAIYSAIDLGTNNCRLLIAKPTANGFRVIDAFSRIVRLGEGLESSGMLSEAAMDRTIDALKICAEKLARRGVTTMHHVATEACRVAKNSDEFIKRVKQETGINIDVISAADEARLAVMGCQSLISRGNRHALVFDIGGGSTELIWVSISRNNKTEIKGWTSVPWGVVNLSEKYGTEAGDISAEDYRSMVNVVYDHILAFEEAYKIRDIVKRSKVQFLGTSGTVTTLASLHMNLARYDRSKVDGAWMQARDIRRLSNEVAAMTYAERSAQPCIGEERADLVVAGCAIIEAVLGMWPVNSLRVADRGIREGILRNLMQRDQAPNPQWRQNRNNANRSGDSSKDRSYRKKKHRKGSASSQSETKHD</sequence>
<dbReference type="InterPro" id="IPR043129">
    <property type="entry name" value="ATPase_NBD"/>
</dbReference>
<gene>
    <name evidence="3" type="ORF">QGN29_11435</name>
</gene>
<evidence type="ECO:0000313" key="4">
    <source>
        <dbReference type="Proteomes" id="UP001268683"/>
    </source>
</evidence>
<dbReference type="Pfam" id="PF02541">
    <property type="entry name" value="Ppx-GppA"/>
    <property type="match status" value="1"/>
</dbReference>